<dbReference type="Pfam" id="PF18870">
    <property type="entry name" value="HEPN_RES_NTD1"/>
    <property type="match status" value="1"/>
</dbReference>
<dbReference type="RefSeq" id="WP_267311927.1">
    <property type="nucleotide sequence ID" value="NZ_JABXXV010000006.1"/>
</dbReference>
<dbReference type="Pfam" id="PF08808">
    <property type="entry name" value="RES"/>
    <property type="match status" value="1"/>
</dbReference>
<organism evidence="2 3">
    <name type="scientific">Asaia spathodeae</name>
    <dbReference type="NCBI Taxonomy" id="657016"/>
    <lineage>
        <taxon>Bacteria</taxon>
        <taxon>Pseudomonadati</taxon>
        <taxon>Pseudomonadota</taxon>
        <taxon>Alphaproteobacteria</taxon>
        <taxon>Acetobacterales</taxon>
        <taxon>Acetobacteraceae</taxon>
        <taxon>Asaia</taxon>
    </lineage>
</organism>
<keyword evidence="3" id="KW-1185">Reference proteome</keyword>
<evidence type="ECO:0000313" key="3">
    <source>
        <dbReference type="Proteomes" id="UP001516351"/>
    </source>
</evidence>
<dbReference type="SMART" id="SM00953">
    <property type="entry name" value="RES"/>
    <property type="match status" value="1"/>
</dbReference>
<evidence type="ECO:0000313" key="2">
    <source>
        <dbReference type="EMBL" id="NVN47533.1"/>
    </source>
</evidence>
<evidence type="ECO:0000259" key="1">
    <source>
        <dbReference type="SMART" id="SM00953"/>
    </source>
</evidence>
<comment type="caution">
    <text evidence="2">The sequence shown here is derived from an EMBL/GenBank/DDBJ whole genome shotgun (WGS) entry which is preliminary data.</text>
</comment>
<dbReference type="InterPro" id="IPR014914">
    <property type="entry name" value="RES_dom"/>
</dbReference>
<accession>A0ABX2P6F5</accession>
<sequence>MEYDDSDIQESYPEKFVCSECFDDDHLRAFIEGAVTSRRCSYCCRESPKRKIAAPIDGVIEHILAAISSRYGEAWASGSSWDSEDGRYVNNTQDTDELLQEYVRLPNDDSGELYQDIFGAFPQWDWSSREPWSATDAQILQWGWNQFVKTVKYRRRFFFQRLEEVEHDREDLDPSSMLYEFGRRCSNNGLIVNLPKGTEILRCRPRAVRTERFTKARELGPPPNRLAKQNRMSPAGIPMFYGSDDKKTTLAEMPDPPKFYAIGRFTTLRSLNILDLTNVRTPSIFDITDGSDYDWALFMSQFLKDFSGPIERDDRIHIDYVPTQVVTEYLRDARLDGVRVEGIKYCSARNKGGVCFVLFIDAHDVEPNAGDLSAIQVENEPWRNRNADYTLRLAKITHHSRGRRKS</sequence>
<proteinExistence type="predicted"/>
<dbReference type="InterPro" id="IPR041206">
    <property type="entry name" value="HEPN/RES_NTD1"/>
</dbReference>
<gene>
    <name evidence="2" type="ORF">HW542_12050</name>
</gene>
<protein>
    <submittedName>
        <fullName evidence="2">RES domain-containing protein</fullName>
    </submittedName>
</protein>
<dbReference type="Proteomes" id="UP001516351">
    <property type="component" value="Unassembled WGS sequence"/>
</dbReference>
<name>A0ABX2P6F5_9PROT</name>
<reference evidence="2 3" key="1">
    <citation type="submission" date="2020-06" db="EMBL/GenBank/DDBJ databases">
        <title>Synonyms of Asaia species.</title>
        <authorList>
            <person name="Sombolestani A."/>
        </authorList>
    </citation>
    <scope>NUCLEOTIDE SEQUENCE [LARGE SCALE GENOMIC DNA]</scope>
    <source>
        <strain evidence="2 3">LMG 27047</strain>
    </source>
</reference>
<feature type="domain" description="RES" evidence="1">
    <location>
        <begin position="215"/>
        <end position="368"/>
    </location>
</feature>
<dbReference type="EMBL" id="JABXXV010000006">
    <property type="protein sequence ID" value="NVN47533.1"/>
    <property type="molecule type" value="Genomic_DNA"/>
</dbReference>